<evidence type="ECO:0000313" key="1">
    <source>
        <dbReference type="EMBL" id="GIE46464.1"/>
    </source>
</evidence>
<name>A0ABQ4AZQ2_9ACTN</name>
<evidence type="ECO:0000313" key="2">
    <source>
        <dbReference type="Proteomes" id="UP000631312"/>
    </source>
</evidence>
<dbReference type="Proteomes" id="UP000631312">
    <property type="component" value="Unassembled WGS sequence"/>
</dbReference>
<keyword evidence="2" id="KW-1185">Reference proteome</keyword>
<proteinExistence type="predicted"/>
<sequence>MYDLFVVFPSSSGLLESAVNLPGPPGKAEYFLVTDSGQVP</sequence>
<dbReference type="EMBL" id="BOMP01000237">
    <property type="protein sequence ID" value="GIE46464.1"/>
    <property type="molecule type" value="Genomic_DNA"/>
</dbReference>
<comment type="caution">
    <text evidence="1">The sequence shown here is derived from an EMBL/GenBank/DDBJ whole genome shotgun (WGS) entry which is preliminary data.</text>
</comment>
<accession>A0ABQ4AZQ2</accession>
<reference evidence="1 2" key="1">
    <citation type="submission" date="2021-01" db="EMBL/GenBank/DDBJ databases">
        <title>Whole genome shotgun sequence of Actinoplanes lobatus NBRC 12513.</title>
        <authorList>
            <person name="Komaki H."/>
            <person name="Tamura T."/>
        </authorList>
    </citation>
    <scope>NUCLEOTIDE SEQUENCE [LARGE SCALE GENOMIC DNA]</scope>
    <source>
        <strain evidence="1 2">NBRC 12513</strain>
    </source>
</reference>
<organism evidence="1 2">
    <name type="scientific">Actinoplanes lobatus</name>
    <dbReference type="NCBI Taxonomy" id="113568"/>
    <lineage>
        <taxon>Bacteria</taxon>
        <taxon>Bacillati</taxon>
        <taxon>Actinomycetota</taxon>
        <taxon>Actinomycetes</taxon>
        <taxon>Micromonosporales</taxon>
        <taxon>Micromonosporaceae</taxon>
        <taxon>Actinoplanes</taxon>
    </lineage>
</organism>
<gene>
    <name evidence="1" type="ORF">Alo02nite_93620</name>
</gene>
<protein>
    <submittedName>
        <fullName evidence="1">Uncharacterized protein</fullName>
    </submittedName>
</protein>